<dbReference type="PANTHER" id="PTHR30137:SF8">
    <property type="entry name" value="BLR5498 PROTEIN"/>
    <property type="match status" value="1"/>
</dbReference>
<dbReference type="Proteomes" id="UP000460221">
    <property type="component" value="Unassembled WGS sequence"/>
</dbReference>
<dbReference type="PANTHER" id="PTHR30137">
    <property type="entry name" value="LUCIFERASE-LIKE MONOOXYGENASE"/>
    <property type="match status" value="1"/>
</dbReference>
<name>A0A7K1FH66_9ACTN</name>
<comment type="caution">
    <text evidence="4">The sequence shown here is derived from an EMBL/GenBank/DDBJ whole genome shotgun (WGS) entry which is preliminary data.</text>
</comment>
<reference evidence="4 5" key="1">
    <citation type="submission" date="2019-11" db="EMBL/GenBank/DDBJ databases">
        <authorList>
            <person name="Jiang L.-Q."/>
        </authorList>
    </citation>
    <scope>NUCLEOTIDE SEQUENCE [LARGE SCALE GENOMIC DNA]</scope>
    <source>
        <strain evidence="4 5">YIM 132087</strain>
    </source>
</reference>
<dbReference type="RefSeq" id="WP_154767281.1">
    <property type="nucleotide sequence ID" value="NZ_WLYK01000001.1"/>
</dbReference>
<evidence type="ECO:0000256" key="1">
    <source>
        <dbReference type="ARBA" id="ARBA00023002"/>
    </source>
</evidence>
<dbReference type="InterPro" id="IPR036661">
    <property type="entry name" value="Luciferase-like_sf"/>
</dbReference>
<evidence type="ECO:0000313" key="5">
    <source>
        <dbReference type="Proteomes" id="UP000460221"/>
    </source>
</evidence>
<organism evidence="4 5">
    <name type="scientific">Nakamurella alba</name>
    <dbReference type="NCBI Taxonomy" id="2665158"/>
    <lineage>
        <taxon>Bacteria</taxon>
        <taxon>Bacillati</taxon>
        <taxon>Actinomycetota</taxon>
        <taxon>Actinomycetes</taxon>
        <taxon>Nakamurellales</taxon>
        <taxon>Nakamurellaceae</taxon>
        <taxon>Nakamurella</taxon>
    </lineage>
</organism>
<keyword evidence="2" id="KW-0503">Monooxygenase</keyword>
<dbReference type="Pfam" id="PF00296">
    <property type="entry name" value="Bac_luciferase"/>
    <property type="match status" value="1"/>
</dbReference>
<dbReference type="EMBL" id="WLYK01000001">
    <property type="protein sequence ID" value="MTD13420.1"/>
    <property type="molecule type" value="Genomic_DNA"/>
</dbReference>
<dbReference type="GO" id="GO:0005829">
    <property type="term" value="C:cytosol"/>
    <property type="evidence" value="ECO:0007669"/>
    <property type="project" value="TreeGrafter"/>
</dbReference>
<dbReference type="AlphaFoldDB" id="A0A7K1FH66"/>
<evidence type="ECO:0000256" key="2">
    <source>
        <dbReference type="ARBA" id="ARBA00023033"/>
    </source>
</evidence>
<accession>A0A7K1FH66</accession>
<keyword evidence="1" id="KW-0560">Oxidoreductase</keyword>
<evidence type="ECO:0000313" key="4">
    <source>
        <dbReference type="EMBL" id="MTD13420.1"/>
    </source>
</evidence>
<evidence type="ECO:0000259" key="3">
    <source>
        <dbReference type="Pfam" id="PF00296"/>
    </source>
</evidence>
<dbReference type="Gene3D" id="3.20.20.30">
    <property type="entry name" value="Luciferase-like domain"/>
    <property type="match status" value="1"/>
</dbReference>
<dbReference type="GO" id="GO:0004497">
    <property type="term" value="F:monooxygenase activity"/>
    <property type="evidence" value="ECO:0007669"/>
    <property type="project" value="UniProtKB-KW"/>
</dbReference>
<keyword evidence="5" id="KW-1185">Reference proteome</keyword>
<dbReference type="GO" id="GO:0016705">
    <property type="term" value="F:oxidoreductase activity, acting on paired donors, with incorporation or reduction of molecular oxygen"/>
    <property type="evidence" value="ECO:0007669"/>
    <property type="project" value="InterPro"/>
</dbReference>
<dbReference type="SUPFAM" id="SSF51679">
    <property type="entry name" value="Bacterial luciferase-like"/>
    <property type="match status" value="1"/>
</dbReference>
<gene>
    <name evidence="4" type="ORF">GIS00_05610</name>
</gene>
<proteinExistence type="predicted"/>
<sequence length="359" mass="39720">MRLGFLVDTDDRIAYGARGSAQDAVLAMEGMIAEAVAAEQAGFHTLAVPDRHGIADCAFPGPEQLLTVLARETERVAIGSFTLVSTLTHPLKVAEQLAVVDQLSRGRLFVTASRGFLPSFWDQFGAPQDHLLGRYTEALALWRAAMPGERFDFHGRYWDTTNGLLAPPPYQPGGWPIWGGGNVSPAAIARAADLGDAWTCDNGPLDLATWNRHVGVYRERAEALGKRPYVVLLRDAWVADTNEQAMAEFGGHLLKEVRFYLRKGTYAHHPGFTEPDDATVENLFDHVVVGDPQRCRDQIERFRTEFGVDQVILRPRFPGGPDRTRVLEQIARLGAEVVRPVQERFPAPDHPAVPIGARW</sequence>
<protein>
    <submittedName>
        <fullName evidence="4">LLM class flavin-dependent oxidoreductase</fullName>
    </submittedName>
</protein>
<feature type="domain" description="Luciferase-like" evidence="3">
    <location>
        <begin position="26"/>
        <end position="309"/>
    </location>
</feature>
<dbReference type="InterPro" id="IPR050766">
    <property type="entry name" value="Bact_Lucif_Oxidored"/>
</dbReference>
<dbReference type="InterPro" id="IPR011251">
    <property type="entry name" value="Luciferase-like_dom"/>
</dbReference>